<evidence type="ECO:0000313" key="3">
    <source>
        <dbReference type="EMBL" id="RXD50962.1"/>
    </source>
</evidence>
<comment type="caution">
    <text evidence="2">The sequence shown here is derived from an EMBL/GenBank/DDBJ whole genome shotgun (WGS) entry which is preliminary data.</text>
</comment>
<dbReference type="EMBL" id="JZUY01000041">
    <property type="protein sequence ID" value="KLC05247.1"/>
    <property type="molecule type" value="Genomic_DNA"/>
</dbReference>
<dbReference type="InterPro" id="IPR001387">
    <property type="entry name" value="Cro/C1-type_HTH"/>
</dbReference>
<evidence type="ECO:0000313" key="6">
    <source>
        <dbReference type="Proteomes" id="UP000471082"/>
    </source>
</evidence>
<organism evidence="2 6">
    <name type="scientific">Xanthomonas perforans</name>
    <dbReference type="NCBI Taxonomy" id="442694"/>
    <lineage>
        <taxon>Bacteria</taxon>
        <taxon>Pseudomonadati</taxon>
        <taxon>Pseudomonadota</taxon>
        <taxon>Gammaproteobacteria</taxon>
        <taxon>Lysobacterales</taxon>
        <taxon>Lysobacteraceae</taxon>
        <taxon>Xanthomonas</taxon>
    </lineage>
</organism>
<dbReference type="GO" id="GO:0003677">
    <property type="term" value="F:DNA binding"/>
    <property type="evidence" value="ECO:0007669"/>
    <property type="project" value="UniProtKB-KW"/>
</dbReference>
<dbReference type="SUPFAM" id="SSF47413">
    <property type="entry name" value="lambda repressor-like DNA-binding domains"/>
    <property type="match status" value="1"/>
</dbReference>
<dbReference type="EMBL" id="JAAGYU010000066">
    <property type="protein sequence ID" value="NEL77483.1"/>
    <property type="molecule type" value="Genomic_DNA"/>
</dbReference>
<dbReference type="NCBIfam" id="TIGR04111">
    <property type="entry name" value="BcepMu_gp16"/>
    <property type="match status" value="1"/>
</dbReference>
<keyword evidence="2" id="KW-0238">DNA-binding</keyword>
<reference evidence="1 4" key="1">
    <citation type="submission" date="2015-02" db="EMBL/GenBank/DDBJ databases">
        <title>Whole genome sequencing of multiple isolates of three species of pepper and tomato-infecting xanthomonads reveals genetic diversity in field strains and pinpoints effectors responsible for host specificity.</title>
        <authorList>
            <person name="Schwartz A."/>
            <person name="Dahlbeck D."/>
            <person name="Staskawicz B."/>
            <person name="Bart R."/>
            <person name="Potnis N."/>
            <person name="Minsavage G."/>
            <person name="Timilsina S."/>
            <person name="Goss E."/>
            <person name="Jones J."/>
            <person name="Vallad G."/>
            <person name="Barak J."/>
            <person name="Miller S."/>
            <person name="Ritchie D."/>
            <person name="Martins J.Jr."/>
            <person name="Patane J.S."/>
            <person name="Setubal J.C."/>
        </authorList>
    </citation>
    <scope>NUCLEOTIDE SEQUENCE [LARGE SCALE GENOMIC DNA]</scope>
    <source>
        <strain evidence="1 4">Xp3-15</strain>
    </source>
</reference>
<reference evidence="2 6" key="3">
    <citation type="submission" date="2019-11" db="EMBL/GenBank/DDBJ databases">
        <title>Genome-resolved metagenomics to study the prevalence of co-infection and intraspecific heterogeneity among plant pathogen metapopulations.</title>
        <authorList>
            <person name="Newberry E."/>
            <person name="Bhandari R."/>
            <person name="Kemble J."/>
            <person name="Sikora E."/>
            <person name="Potnis N."/>
        </authorList>
    </citation>
    <scope>NUCLEOTIDE SEQUENCE [LARGE SCALE GENOMIC DNA]</scope>
    <source>
        <strain evidence="2">Xp_Tom_Tuscaloosa_18b</strain>
    </source>
</reference>
<name>A0A0G9BIS2_XANPE</name>
<evidence type="ECO:0000313" key="5">
    <source>
        <dbReference type="Proteomes" id="UP000289372"/>
    </source>
</evidence>
<dbReference type="Proteomes" id="UP000471082">
    <property type="component" value="Unassembled WGS sequence"/>
</dbReference>
<dbReference type="GeneID" id="61776323"/>
<dbReference type="InterPro" id="IPR010982">
    <property type="entry name" value="Lambda_DNA-bd_dom_sf"/>
</dbReference>
<gene>
    <name evidence="3" type="ORF">DB769_17785</name>
    <name evidence="2" type="ORF">G3W61_14685</name>
    <name evidence="1" type="ORF">XP315_13010</name>
</gene>
<protein>
    <submittedName>
        <fullName evidence="2">DNA-binding protein</fullName>
    </submittedName>
    <submittedName>
        <fullName evidence="3">Transcriptional regulator</fullName>
    </submittedName>
</protein>
<dbReference type="RefSeq" id="WP_008572763.1">
    <property type="nucleotide sequence ID" value="NZ_CP018475.1"/>
</dbReference>
<sequence>MPPKSQMQQFTPRSPEQARQWLEANGITVSAFARQNGVDRSVVHDLLRGRSQGKYGESHKAAIALGLKAPPNSATEIPTAKSSRG</sequence>
<dbReference type="KEGG" id="xpe:BJD13_20085"/>
<dbReference type="InterPro" id="IPR026365">
    <property type="entry name" value="BcepMu_gp16"/>
</dbReference>
<evidence type="ECO:0000313" key="2">
    <source>
        <dbReference type="EMBL" id="NEL77483.1"/>
    </source>
</evidence>
<reference evidence="3 5" key="2">
    <citation type="submission" date="2018-02" db="EMBL/GenBank/DDBJ databases">
        <title>Characterization of Xanthomonas diversity in transplant houses and field plants.</title>
        <authorList>
            <person name="Abrahamian P."/>
            <person name="Timilsina S."/>
            <person name="Minsavage G.V."/>
            <person name="Goss E.M."/>
            <person name="Jones J.B."/>
            <person name="Vallad G.E."/>
        </authorList>
    </citation>
    <scope>NUCLEOTIDE SEQUENCE [LARGE SCALE GENOMIC DNA]</scope>
    <source>
        <strain evidence="3 5">GEV2132</strain>
    </source>
</reference>
<dbReference type="Proteomes" id="UP000289372">
    <property type="component" value="Unassembled WGS sequence"/>
</dbReference>
<accession>A0A0G9BIS2</accession>
<proteinExistence type="predicted"/>
<dbReference type="Proteomes" id="UP000035369">
    <property type="component" value="Unassembled WGS sequence"/>
</dbReference>
<evidence type="ECO:0000313" key="4">
    <source>
        <dbReference type="Proteomes" id="UP000035369"/>
    </source>
</evidence>
<dbReference type="EMBL" id="PUUL01000110">
    <property type="protein sequence ID" value="RXD50962.1"/>
    <property type="molecule type" value="Genomic_DNA"/>
</dbReference>
<evidence type="ECO:0000313" key="1">
    <source>
        <dbReference type="EMBL" id="KLC05247.1"/>
    </source>
</evidence>
<dbReference type="CDD" id="cd00093">
    <property type="entry name" value="HTH_XRE"/>
    <property type="match status" value="1"/>
</dbReference>
<keyword evidence="4" id="KW-1185">Reference proteome</keyword>
<dbReference type="AlphaFoldDB" id="A0A0G9BIS2"/>